<proteinExistence type="predicted"/>
<reference evidence="3 4" key="1">
    <citation type="submission" date="2016-05" db="EMBL/GenBank/DDBJ databases">
        <title>A degradative enzymes factory behind the ericoid mycorrhizal symbiosis.</title>
        <authorList>
            <consortium name="DOE Joint Genome Institute"/>
            <person name="Martino E."/>
            <person name="Morin E."/>
            <person name="Grelet G."/>
            <person name="Kuo A."/>
            <person name="Kohler A."/>
            <person name="Daghino S."/>
            <person name="Barry K."/>
            <person name="Choi C."/>
            <person name="Cichocki N."/>
            <person name="Clum A."/>
            <person name="Copeland A."/>
            <person name="Hainaut M."/>
            <person name="Haridas S."/>
            <person name="Labutti K."/>
            <person name="Lindquist E."/>
            <person name="Lipzen A."/>
            <person name="Khouja H.-R."/>
            <person name="Murat C."/>
            <person name="Ohm R."/>
            <person name="Olson A."/>
            <person name="Spatafora J."/>
            <person name="Veneault-Fourrey C."/>
            <person name="Henrissat B."/>
            <person name="Grigoriev I."/>
            <person name="Martin F."/>
            <person name="Perotto S."/>
        </authorList>
    </citation>
    <scope>NUCLEOTIDE SEQUENCE [LARGE SCALE GENOMIC DNA]</scope>
    <source>
        <strain evidence="3 4">UAMH 7357</strain>
    </source>
</reference>
<keyword evidence="4" id="KW-1185">Reference proteome</keyword>
<evidence type="ECO:0000256" key="2">
    <source>
        <dbReference type="SAM" id="Phobius"/>
    </source>
</evidence>
<evidence type="ECO:0000313" key="3">
    <source>
        <dbReference type="EMBL" id="PMD25193.1"/>
    </source>
</evidence>
<feature type="compositionally biased region" description="Pro residues" evidence="1">
    <location>
        <begin position="235"/>
        <end position="249"/>
    </location>
</feature>
<accession>A0A2J6QFY7</accession>
<feature type="transmembrane region" description="Helical" evidence="2">
    <location>
        <begin position="6"/>
        <end position="31"/>
    </location>
</feature>
<name>A0A2J6QFY7_9HELO</name>
<dbReference type="Proteomes" id="UP000235672">
    <property type="component" value="Unassembled WGS sequence"/>
</dbReference>
<feature type="compositionally biased region" description="Polar residues" evidence="1">
    <location>
        <begin position="169"/>
        <end position="186"/>
    </location>
</feature>
<evidence type="ECO:0000313" key="4">
    <source>
        <dbReference type="Proteomes" id="UP000235672"/>
    </source>
</evidence>
<evidence type="ECO:0000256" key="1">
    <source>
        <dbReference type="SAM" id="MobiDB-lite"/>
    </source>
</evidence>
<organism evidence="3 4">
    <name type="scientific">Hyaloscypha hepaticicola</name>
    <dbReference type="NCBI Taxonomy" id="2082293"/>
    <lineage>
        <taxon>Eukaryota</taxon>
        <taxon>Fungi</taxon>
        <taxon>Dikarya</taxon>
        <taxon>Ascomycota</taxon>
        <taxon>Pezizomycotina</taxon>
        <taxon>Leotiomycetes</taxon>
        <taxon>Helotiales</taxon>
        <taxon>Hyaloscyphaceae</taxon>
        <taxon>Hyaloscypha</taxon>
    </lineage>
</organism>
<feature type="compositionally biased region" description="Polar residues" evidence="1">
    <location>
        <begin position="200"/>
        <end position="209"/>
    </location>
</feature>
<keyword evidence="2" id="KW-0812">Transmembrane</keyword>
<feature type="region of interest" description="Disordered" evidence="1">
    <location>
        <begin position="147"/>
        <end position="210"/>
    </location>
</feature>
<dbReference type="EMBL" id="KZ613471">
    <property type="protein sequence ID" value="PMD25193.1"/>
    <property type="molecule type" value="Genomic_DNA"/>
</dbReference>
<keyword evidence="2" id="KW-1133">Transmembrane helix</keyword>
<keyword evidence="2" id="KW-0472">Membrane</keyword>
<feature type="region of interest" description="Disordered" evidence="1">
    <location>
        <begin position="235"/>
        <end position="269"/>
    </location>
</feature>
<protein>
    <submittedName>
        <fullName evidence="3">Uncharacterized protein</fullName>
    </submittedName>
</protein>
<dbReference type="AlphaFoldDB" id="A0A2J6QFY7"/>
<gene>
    <name evidence="3" type="ORF">NA56DRAFT_656126</name>
</gene>
<sequence>MAFLSGVSFGIVIYGLTVGSGLGAIAFLITLKYFDEYYRPLHYPNLPSFRSPQVPRPSFFENGEPDNQQLGSFDLDRSHLDRRPGDYEMAGFTHLSTTSLGLVAPPVPSQSLSAPISLAPSEVEVTEEITNVPETKTTILEGEFNVMGSDHNSIHSSETETNEEMSLREGSSSNFNRQDSPNTTLDSVHIDSAVPPPTPQSSDDASRSINAYGYEPISPQERAYHRANALMALEAPPPPARSRTPPPRSTPSAHRFGPSIHRPGDSTHVRGDFLRHPINFIHQLGGFLKAMGLRR</sequence>